<keyword evidence="5" id="KW-0808">Transferase</keyword>
<dbReference type="SUPFAM" id="SSF51735">
    <property type="entry name" value="NAD(P)-binding Rossmann-fold domains"/>
    <property type="match status" value="3"/>
</dbReference>
<protein>
    <recommendedName>
        <fullName evidence="1">Non-reducing polyketide synthase nscA</fullName>
    </recommendedName>
    <alternativeName>
        <fullName evidence="7">Conidial yellow pigment biosynthesis polyketide synthase nscA</fullName>
    </alternativeName>
    <alternativeName>
        <fullName evidence="8">Neosartoricin B biosynthesis protein A</fullName>
    </alternativeName>
</protein>
<dbReference type="InterPro" id="IPR020806">
    <property type="entry name" value="PKS_PP-bd"/>
</dbReference>
<dbReference type="SUPFAM" id="SSF55048">
    <property type="entry name" value="Probable ACP-binding domain of malonyl-CoA ACP transacylase"/>
    <property type="match status" value="1"/>
</dbReference>
<feature type="domain" description="Carrier" evidence="11">
    <location>
        <begin position="2427"/>
        <end position="2504"/>
    </location>
</feature>
<dbReference type="Gene3D" id="3.40.366.10">
    <property type="entry name" value="Malonyl-Coenzyme A Acyl Carrier Protein, domain 2"/>
    <property type="match status" value="1"/>
</dbReference>
<organism evidence="14 15">
    <name type="scientific">Emydomyces testavorans</name>
    <dbReference type="NCBI Taxonomy" id="2070801"/>
    <lineage>
        <taxon>Eukaryota</taxon>
        <taxon>Fungi</taxon>
        <taxon>Dikarya</taxon>
        <taxon>Ascomycota</taxon>
        <taxon>Pezizomycotina</taxon>
        <taxon>Eurotiomycetes</taxon>
        <taxon>Eurotiomycetidae</taxon>
        <taxon>Onygenales</taxon>
        <taxon>Nannizziopsiaceae</taxon>
        <taxon>Emydomyces</taxon>
    </lineage>
</organism>
<dbReference type="CDD" id="cd00833">
    <property type="entry name" value="PKS"/>
    <property type="match status" value="1"/>
</dbReference>
<dbReference type="SUPFAM" id="SSF52151">
    <property type="entry name" value="FabD/lysophospholipase-like"/>
    <property type="match status" value="1"/>
</dbReference>
<dbReference type="InterPro" id="IPR013968">
    <property type="entry name" value="PKS_KR"/>
</dbReference>
<dbReference type="GO" id="GO:0006633">
    <property type="term" value="P:fatty acid biosynthetic process"/>
    <property type="evidence" value="ECO:0007669"/>
    <property type="project" value="InterPro"/>
</dbReference>
<evidence type="ECO:0000256" key="2">
    <source>
        <dbReference type="ARBA" id="ARBA00022450"/>
    </source>
</evidence>
<sequence length="4018" mass="439420">MVYTHSPKEPIAIIGIGCRFPGDSTSPSKLWDLLYSPRDLTREVPSESRFNAKGFYNVDGEHHGASNASNAYFIEEDPRYFDAGFFSIAPREAESIDPQQRLLLETVYEAMENAGLTLNGMRGSATSAYMGAMSADYTDTQLRDIENVSKYMITGTSRALLSNRLSYFFDWKGPSISVDTACSSSLAAVHLGVQALRAGECKISCVGGANVILNPDCYLAATSLHLLSPTGRSQMWDQAADGYARGEGVCVFFMKTLSQALRDGNRIDALLRETCVNSDGRTQGIALPSAEAQVLLMRTAYQNAGLNLSKAEDRPQYIEAHGTGTQAGDPREAFAIATTFFPPEEDHCHRPKLVVGSVKTVIGHTEGCAGIAGILKAILAMQHKTIPPNLHFHNLNHSVKPSFKYLSIATSPEVWPVVPPDTPLRASVNGFGSGGTNCHAIVESYVPEIHENGPWGKPKWPRQLLEGINTPKDDFSPIPLLFSASSETALRSMLKRYGQYLERSEVSIVRLAMTLNSYRSTLPVRISIPRTSRAGVLEAIRTQLAKVSSNSGVEIGTRSSVPEFDEVKRPKIFGVFTGQGAQWAGMGQGLMDKSALFRDVIKTMEEAMTQLPDGPAWSLKEEIMKPPKTSRLGEAEIALPVCAALQVGLVKVLWSAGITFSMVVGHSGGEIGSAYAAGKVSEVDAIKIAYYRGVYTKLAIGKDGKKGGMIAVGFGYEDGLNFCALKQFVNRLTVACSNSPKSVTLSGDIDAVKEAKELLDAEGVFNRVLRVDTAYHSPHMYPCAAPYLAAIERCGLVAGKSNGTAWASSVYEDNRMITSAQDKEIEATYWKDNLIGRVLFSQAVERAMDEGNGEFDLVLEVGPHPSLKGPTLETIKHVLGSEIPYSGVLDRKSDDISALSAALGFTWLTLGSGVVDFAAYASAFDPSNASTLSAPALPDLPTYPWDHKHILYRESRLNKNVRNRVDPPHALLGSRTPDDTEYEPRWRNFLIMNELPWLRDHCVQNQIIVPAATYCIMALEAAKVLSRGKDIHSVELFNVAILRPIVLDEASDGTETLFSVRSDLDSNKNEDEIQAQFSLSAGAMEDRHLRTAATGQIRITLAHHDRDTESPTTFPDRCRQREFDLLPTSIDRFYASMNEIGLSYSGPFRAMRSLQRRLNLASATVAVDRDLAGSIPVHPTWLDACFQTFLAAFAAPLDNSLWTAFMPTTIGRMVFSSSSNSQDPGVSVTVDAHITEFAPGYQVSLPRLTGDMSIFDSETNHLLVKIEDFVMSSFLPASEGDDRRFYLKTVWGQEMLSGALCALPEHSNAAPEKESTVINVCERAVHYYLSKIKAAGHLEELVAKSPGLRSLISEMEARVTSIPTQSNTVSMLEKVGNHIDLILVRTIGESLLNSPNEGLGPITPQASALSMGALISRWHDEGLGFSQLQRHFVSAAKQISHQHANLRIVQVGPSSPNLIRSICHELGRSLERYTVVDDSEHNIEEMKTSLAANRLRVEFIQGSVETGIDEVNHLTSAGLFDLVIVHKAFTKQVVALETIRGLVRPGGFVLMMAATGAQLRFPFMLLSALPSLDEDGLAQARFINPKRDEIHSLLRQTGFSGVDSIALDNDTDNHTFSVVVSQALDDHISFLRSPLTAPSPVPLSGNLLVVGGFSPHIAKLAASIQSTVSNNWQGDIINVRTLAELDDEASSVEAVLSLADLDRPILEDIRAPTFKGLQKLFSSAKIVLWVTHRARGDNPYHNATIGIGRSFQSENPQKLLQFLDLDTLDAVESTIAESFLKLVGGVNMKNSRFADSTNLWTIEPEISFEKGKYLVPRLFPDTKRNDRLNALRRKVETQADVGTQPVILTRSLQTDGQVVYTAHAAHRHNDSTEVAANLVTIQVEFCSMDPVIPNIANEDLFCCMGRTSEGARVLGLSPFNASVITVPHAWTTRVGKNITQDDGAFIIELQSEMKSRIIAKSSPPRCTTLIYEPDSHLAASLRRPGRPGVLSVTFNPNSAGSTSGSHIFIEPHATRKEIQAKLPPDTRMLIHMGRGTETRGFSALRQALPPGAIVLGFNELHAHEIKPRELLAEALSVVQNDSPSEKVLYNHSSVVNASTLVAQGIKEHVSAAVVDWTGTQNITLRQRPIDNRNLFSPSKTYLLVGLTGQIGQSMCRWMVQSGARHIVVTSRNPEKQGQLWKDELLRQGVNIVIEAADVTKKHHLTELRARIVSSMPPVGGIANGAMVLDDRLFTDMPFESFQNAMKPKVEGSVFLEEVFSDEDLDFFLFFSSISVMTGQRTQANYVAANNFMVAMAERRRACGLPASVIDIGMVVGIGIIQRSQNDKGVSTMENSIRQMDYMPVSETDLHHLLAEAILVGQSDESPELITGLETYKPVTGESPFWHHNLRFAHLITDPDATQASADSLGSAQKSLKEMLLSSAGPDEATRVMEHALLEYLASSLKLSLDTIYTDVPIIDLGIDSLVAVQIRNWTWAEAGYDLPVLKILGGSSVAQVCNEVVSSLSFDKTSPAAANIENQATPPQKVRPWDRRPPTDAKTIDDVADTPRSEMATNGQDDLPNGTLKKSASPFEKFKFARTTQARGNATKKRPRPTPISIQPLSLGQSRLYFLTQYLDDDTVLNCAISYAISGKLDLLKLEKSISEVIRRHEALRTLFYTDEKQGKPMQGVLDKSPYRLKVVPGVSNSSNVDYEFDLIRYRHYDLEQADTFAVTVLSHGPDSHTLIFGYHHIIMDGVSWQIFQRDMAKFYNSSGSEESLKYTPAQYSEFALKQQQDLSDGAYTERLSYFQGQFQKPVEPLPLFPFAKVGTRKAMKQYGVQEIITRLDAKVVSAIKEASRISRATSFHFYLSVFQVLLHRLLDTDKMCIGVVDANRSDQKFVNTIGFFLETIPLLFDVGSEQRFSELLKATRSKAYAALSQTGIPTEEILKVCNVASSTTETPLFQVCFNYRMGAGRTSPLHGVEMKFLNYVDAQNPFDLVATVDELDDGTAMTTLYLQDYLYGQEGAQLLARMYAQMLEELAETPDRLVSSVSISNAALEHEAIKLGTGPTLDLAPPFAGTLSNIFNAWSLKDPHAPAVKDTTGKAKTYLQLSQRSNAIAAVLINAGATPYDTIGVLLEPGVDTIATILAILRIGAAYVPLDTRNSDALLTGIVQECQPGIVLHHTATAQRSKNLFKGSSKIKLVTLNAVPQMTIRNIPDVSAPEGLAMILYTSGSTGKPKGIPLTNANIRTPILGVSERVPLKREVVLQQSGQGFDAAAYQIFIALANGGSLIMADNRDDPAELAALMAHESVTCTTLIVSEMQALLKYGYDQLRLCSSWRIAMVAGEVFTVHLLDQFRALCLPDLKVINAYGPTEASICSSLSEVSFETINSTEVNIPIGKAIANYGTYIVDQYCKPVPLGWPGEVAIAGPGVTSGYLNLPELTQAKFKTSASLADVFGSDSIYLTGDKGRMLCDGSIVITGRVDGDDQVKVRGYRIQLGDIARTLVEASRGVLTDGAVLLTGNDSPKQQLVAYVAFSRNSNIQDKETYLRQLNQELPVPAYMRPAIIIALDTLPVTDRGKLDSKTLALLPLPNIYVDKDADEQLTSTEARLLDIWKNVLGDIASSIPIRRTSDFFSVGGNSLLLLPLKAEISQKFGVQLQVSELFQASTIELLGTRLDGTSLLAQICWDEETALDETTFTPPSTTNGVNGLRSLNGNSKGISVLLTGATGVLGGHILRQLVELNNVAHVHCVAIRANKHSAPRQLSVESPKIIRHSGDLALPRMGMSESEISDLFGSIDAIIHNGAEVSHMKNYRSLRAANFLSTKELARLAVNHGIPIHYISTGGVARLSGADEQPEASLAAFQPSTDGSDGYVASKWASEVFLEKVQRRFHGQVWIHRPSSITGDDVPDLDITHSLLEFSRELRAVPDLTGSTGFFDFINVETVSKNITTCVVESNEKNGGDLVYLHQSGERVIPVGELQKYVEELEGQPVQVLALKEWVDLAIRKGLDEVLGSFMLASKGVIRAPLLQRGHRVE</sequence>
<dbReference type="Gene3D" id="3.40.50.720">
    <property type="entry name" value="NAD(P)-binding Rossmann-like Domain"/>
    <property type="match status" value="3"/>
</dbReference>
<evidence type="ECO:0000259" key="12">
    <source>
        <dbReference type="PROSITE" id="PS52004"/>
    </source>
</evidence>
<evidence type="ECO:0000256" key="7">
    <source>
        <dbReference type="ARBA" id="ARBA00031359"/>
    </source>
</evidence>
<dbReference type="InterPro" id="IPR009081">
    <property type="entry name" value="PP-bd_ACP"/>
</dbReference>
<dbReference type="EMBL" id="CP120627">
    <property type="protein sequence ID" value="WEW55385.1"/>
    <property type="molecule type" value="Genomic_DNA"/>
</dbReference>
<feature type="region of interest" description="N-terminal hotdog fold" evidence="9">
    <location>
        <begin position="969"/>
        <end position="1104"/>
    </location>
</feature>
<dbReference type="InterPro" id="IPR001227">
    <property type="entry name" value="Ac_transferase_dom_sf"/>
</dbReference>
<dbReference type="SMART" id="SM00825">
    <property type="entry name" value="PKS_KS"/>
    <property type="match status" value="1"/>
</dbReference>
<dbReference type="InterPro" id="IPR045851">
    <property type="entry name" value="AMP-bd_C_sf"/>
</dbReference>
<dbReference type="InterPro" id="IPR018201">
    <property type="entry name" value="Ketoacyl_synth_AS"/>
</dbReference>
<dbReference type="SUPFAM" id="SSF53335">
    <property type="entry name" value="S-adenosyl-L-methionine-dependent methyltransferases"/>
    <property type="match status" value="1"/>
</dbReference>
<dbReference type="Pfam" id="PF14765">
    <property type="entry name" value="PS-DH"/>
    <property type="match status" value="1"/>
</dbReference>
<dbReference type="Gene3D" id="1.10.1200.10">
    <property type="entry name" value="ACP-like"/>
    <property type="match status" value="2"/>
</dbReference>
<dbReference type="Gene3D" id="3.40.50.150">
    <property type="entry name" value="Vaccinia Virus protein VP39"/>
    <property type="match status" value="1"/>
</dbReference>
<dbReference type="Gene3D" id="3.10.129.110">
    <property type="entry name" value="Polyketide synthase dehydratase"/>
    <property type="match status" value="1"/>
</dbReference>
<dbReference type="InterPro" id="IPR020807">
    <property type="entry name" value="PKS_DH"/>
</dbReference>
<dbReference type="SUPFAM" id="SSF53901">
    <property type="entry name" value="Thiolase-like"/>
    <property type="match status" value="1"/>
</dbReference>
<dbReference type="Proteomes" id="UP001219355">
    <property type="component" value="Chromosome 1"/>
</dbReference>
<dbReference type="InterPro" id="IPR016035">
    <property type="entry name" value="Acyl_Trfase/lysoPLipase"/>
</dbReference>
<keyword evidence="4" id="KW-0436">Ligase</keyword>
<keyword evidence="2" id="KW-0596">Phosphopantetheine</keyword>
<feature type="domain" description="Carrier" evidence="11">
    <location>
        <begin position="3583"/>
        <end position="3662"/>
    </location>
</feature>
<evidence type="ECO:0000256" key="10">
    <source>
        <dbReference type="SAM" id="MobiDB-lite"/>
    </source>
</evidence>
<dbReference type="GO" id="GO:0004315">
    <property type="term" value="F:3-oxoacyl-[acyl-carrier-protein] synthase activity"/>
    <property type="evidence" value="ECO:0007669"/>
    <property type="project" value="InterPro"/>
</dbReference>
<dbReference type="SMART" id="SM00826">
    <property type="entry name" value="PKS_DH"/>
    <property type="match status" value="1"/>
</dbReference>
<name>A0AAF0DC67_9EURO</name>
<accession>A0AAF0DC67</accession>
<dbReference type="InterPro" id="IPR014030">
    <property type="entry name" value="Ketoacyl_synth_N"/>
</dbReference>
<dbReference type="PROSITE" id="PS52019">
    <property type="entry name" value="PKS_MFAS_DH"/>
    <property type="match status" value="1"/>
</dbReference>
<dbReference type="Pfam" id="PF00501">
    <property type="entry name" value="AMP-binding"/>
    <property type="match status" value="1"/>
</dbReference>
<evidence type="ECO:0000313" key="15">
    <source>
        <dbReference type="Proteomes" id="UP001219355"/>
    </source>
</evidence>
<dbReference type="PROSITE" id="PS50075">
    <property type="entry name" value="CARRIER"/>
    <property type="match status" value="2"/>
</dbReference>
<dbReference type="InterPro" id="IPR049551">
    <property type="entry name" value="PKS_DH_C"/>
</dbReference>
<dbReference type="InterPro" id="IPR016039">
    <property type="entry name" value="Thiolase-like"/>
</dbReference>
<dbReference type="GO" id="GO:0044550">
    <property type="term" value="P:secondary metabolite biosynthetic process"/>
    <property type="evidence" value="ECO:0007669"/>
    <property type="project" value="TreeGrafter"/>
</dbReference>
<dbReference type="CDD" id="cd05930">
    <property type="entry name" value="A_NRPS"/>
    <property type="match status" value="1"/>
</dbReference>
<dbReference type="Gene3D" id="3.30.70.3290">
    <property type="match status" value="1"/>
</dbReference>
<feature type="region of interest" description="Disordered" evidence="10">
    <location>
        <begin position="2513"/>
        <end position="2563"/>
    </location>
</feature>
<dbReference type="InterPro" id="IPR042104">
    <property type="entry name" value="PKS_dehydratase_sf"/>
</dbReference>
<keyword evidence="3" id="KW-0597">Phosphoprotein</keyword>
<dbReference type="GO" id="GO:0016874">
    <property type="term" value="F:ligase activity"/>
    <property type="evidence" value="ECO:0007669"/>
    <property type="project" value="UniProtKB-KW"/>
</dbReference>
<dbReference type="SUPFAM" id="SSF52777">
    <property type="entry name" value="CoA-dependent acyltransferases"/>
    <property type="match status" value="2"/>
</dbReference>
<dbReference type="PROSITE" id="PS52004">
    <property type="entry name" value="KS3_2"/>
    <property type="match status" value="1"/>
</dbReference>
<feature type="domain" description="PKS/mFAS DH" evidence="13">
    <location>
        <begin position="969"/>
        <end position="1280"/>
    </location>
</feature>
<evidence type="ECO:0000259" key="13">
    <source>
        <dbReference type="PROSITE" id="PS52019"/>
    </source>
</evidence>
<dbReference type="InterPro" id="IPR020845">
    <property type="entry name" value="AMP-binding_CS"/>
</dbReference>
<dbReference type="SUPFAM" id="SSF56801">
    <property type="entry name" value="Acetyl-CoA synthetase-like"/>
    <property type="match status" value="1"/>
</dbReference>
<dbReference type="InterPro" id="IPR000873">
    <property type="entry name" value="AMP-dep_synth/lig_dom"/>
</dbReference>
<dbReference type="Pfam" id="PF08659">
    <property type="entry name" value="KR"/>
    <property type="match status" value="1"/>
</dbReference>
<dbReference type="Gene3D" id="3.40.47.10">
    <property type="match status" value="1"/>
</dbReference>
<dbReference type="SMART" id="SM00823">
    <property type="entry name" value="PKS_PP"/>
    <property type="match status" value="2"/>
</dbReference>
<feature type="active site" description="Proton donor; for dehydratase activity" evidence="9">
    <location>
        <position position="1183"/>
    </location>
</feature>
<evidence type="ECO:0000256" key="5">
    <source>
        <dbReference type="ARBA" id="ARBA00022679"/>
    </source>
</evidence>
<dbReference type="InterPro" id="IPR036291">
    <property type="entry name" value="NAD(P)-bd_dom_sf"/>
</dbReference>
<reference evidence="14" key="1">
    <citation type="submission" date="2023-03" db="EMBL/GenBank/DDBJ databases">
        <title>Emydomyces testavorans Genome Sequence.</title>
        <authorList>
            <person name="Hoyer L."/>
        </authorList>
    </citation>
    <scope>NUCLEOTIDE SEQUENCE</scope>
    <source>
        <strain evidence="14">16-2883</strain>
    </source>
</reference>
<dbReference type="InterPro" id="IPR049552">
    <property type="entry name" value="PKS_DH_N"/>
</dbReference>
<dbReference type="Gene3D" id="3.30.559.30">
    <property type="entry name" value="Nonribosomal peptide synthetase, condensation domain"/>
    <property type="match status" value="1"/>
</dbReference>
<dbReference type="PANTHER" id="PTHR43775">
    <property type="entry name" value="FATTY ACID SYNTHASE"/>
    <property type="match status" value="1"/>
</dbReference>
<dbReference type="PROSITE" id="PS00606">
    <property type="entry name" value="KS3_1"/>
    <property type="match status" value="1"/>
</dbReference>
<dbReference type="Gene3D" id="3.30.300.30">
    <property type="match status" value="1"/>
</dbReference>
<dbReference type="GO" id="GO:0004312">
    <property type="term" value="F:fatty acid synthase activity"/>
    <property type="evidence" value="ECO:0007669"/>
    <property type="project" value="TreeGrafter"/>
</dbReference>
<dbReference type="Pfam" id="PF00109">
    <property type="entry name" value="ketoacyl-synt"/>
    <property type="match status" value="1"/>
</dbReference>
<dbReference type="InterPro" id="IPR023213">
    <property type="entry name" value="CAT-like_dom_sf"/>
</dbReference>
<dbReference type="Gene3D" id="3.40.50.12780">
    <property type="entry name" value="N-terminal domain of ligase-like"/>
    <property type="match status" value="1"/>
</dbReference>
<evidence type="ECO:0000256" key="8">
    <source>
        <dbReference type="ARBA" id="ARBA00033379"/>
    </source>
</evidence>
<dbReference type="FunFam" id="3.40.366.10:FF:000002">
    <property type="entry name" value="Probable polyketide synthase 2"/>
    <property type="match status" value="1"/>
</dbReference>
<dbReference type="SMART" id="SM00827">
    <property type="entry name" value="PKS_AT"/>
    <property type="match status" value="1"/>
</dbReference>
<feature type="active site" description="Proton acceptor; for dehydratase activity" evidence="9">
    <location>
        <position position="1001"/>
    </location>
</feature>
<dbReference type="InterPro" id="IPR042099">
    <property type="entry name" value="ANL_N_sf"/>
</dbReference>
<evidence type="ECO:0000256" key="1">
    <source>
        <dbReference type="ARBA" id="ARBA00018393"/>
    </source>
</evidence>
<dbReference type="Pfam" id="PF00698">
    <property type="entry name" value="Acyl_transf_1"/>
    <property type="match status" value="1"/>
</dbReference>
<dbReference type="Pfam" id="PF00668">
    <property type="entry name" value="Condensation"/>
    <property type="match status" value="1"/>
</dbReference>
<dbReference type="InterPro" id="IPR036736">
    <property type="entry name" value="ACP-like_sf"/>
</dbReference>
<feature type="domain" description="Ketosynthase family 3 (KS3)" evidence="12">
    <location>
        <begin position="8"/>
        <end position="444"/>
    </location>
</feature>
<proteinExistence type="inferred from homology"/>
<comment type="similarity">
    <text evidence="6">In the C-terminal section; belongs to the NRP synthetase family.</text>
</comment>
<dbReference type="PROSITE" id="PS00455">
    <property type="entry name" value="AMP_BINDING"/>
    <property type="match status" value="1"/>
</dbReference>
<evidence type="ECO:0000256" key="3">
    <source>
        <dbReference type="ARBA" id="ARBA00022553"/>
    </source>
</evidence>
<dbReference type="InterPro" id="IPR049900">
    <property type="entry name" value="PKS_mFAS_DH"/>
</dbReference>
<dbReference type="GO" id="GO:0031177">
    <property type="term" value="F:phosphopantetheine binding"/>
    <property type="evidence" value="ECO:0007669"/>
    <property type="project" value="InterPro"/>
</dbReference>
<feature type="region of interest" description="C-terminal hotdog fold" evidence="9">
    <location>
        <begin position="1125"/>
        <end position="1280"/>
    </location>
</feature>
<dbReference type="FunFam" id="3.40.47.10:FF:000019">
    <property type="entry name" value="Polyketide synthase type I"/>
    <property type="match status" value="1"/>
</dbReference>
<evidence type="ECO:0000256" key="6">
    <source>
        <dbReference type="ARBA" id="ARBA00029443"/>
    </source>
</evidence>
<evidence type="ECO:0000259" key="11">
    <source>
        <dbReference type="PROSITE" id="PS50075"/>
    </source>
</evidence>
<dbReference type="Pfam" id="PF23297">
    <property type="entry name" value="ACP_SdgA_C"/>
    <property type="match status" value="1"/>
</dbReference>
<evidence type="ECO:0000256" key="9">
    <source>
        <dbReference type="PROSITE-ProRule" id="PRU01363"/>
    </source>
</evidence>
<dbReference type="SUPFAM" id="SSF47336">
    <property type="entry name" value="ACP-like"/>
    <property type="match status" value="2"/>
</dbReference>
<dbReference type="InterPro" id="IPR057326">
    <property type="entry name" value="KR_dom"/>
</dbReference>
<dbReference type="Pfam" id="PF07993">
    <property type="entry name" value="NAD_binding_4"/>
    <property type="match status" value="1"/>
</dbReference>
<evidence type="ECO:0000256" key="4">
    <source>
        <dbReference type="ARBA" id="ARBA00022598"/>
    </source>
</evidence>
<dbReference type="Pfam" id="PF00550">
    <property type="entry name" value="PP-binding"/>
    <property type="match status" value="1"/>
</dbReference>
<dbReference type="InterPro" id="IPR020841">
    <property type="entry name" value="PKS_Beta-ketoAc_synthase_dom"/>
</dbReference>
<dbReference type="InterPro" id="IPR013120">
    <property type="entry name" value="FAR_NAD-bd"/>
</dbReference>
<dbReference type="InterPro" id="IPR014043">
    <property type="entry name" value="Acyl_transferase_dom"/>
</dbReference>
<gene>
    <name evidence="14" type="primary">NRPS14</name>
    <name evidence="14" type="ORF">PRK78_000815</name>
</gene>
<dbReference type="InterPro" id="IPR050091">
    <property type="entry name" value="PKS_NRPS_Biosynth_Enz"/>
</dbReference>
<dbReference type="InterPro" id="IPR014031">
    <property type="entry name" value="Ketoacyl_synth_C"/>
</dbReference>
<dbReference type="InterPro" id="IPR001242">
    <property type="entry name" value="Condensation_dom"/>
</dbReference>
<dbReference type="InterPro" id="IPR016036">
    <property type="entry name" value="Malonyl_transacylase_ACP-bd"/>
</dbReference>
<dbReference type="PANTHER" id="PTHR43775:SF20">
    <property type="entry name" value="HYBRID PKS-NRPS SYNTHETASE APDA"/>
    <property type="match status" value="1"/>
</dbReference>
<dbReference type="CDD" id="cd19532">
    <property type="entry name" value="C_PKS-NRPS"/>
    <property type="match status" value="1"/>
</dbReference>
<evidence type="ECO:0000313" key="14">
    <source>
        <dbReference type="EMBL" id="WEW55385.1"/>
    </source>
</evidence>
<dbReference type="Pfam" id="PF21089">
    <property type="entry name" value="PKS_DH_N"/>
    <property type="match status" value="1"/>
</dbReference>
<dbReference type="InterPro" id="IPR029063">
    <property type="entry name" value="SAM-dependent_MTases_sf"/>
</dbReference>
<dbReference type="Gene3D" id="3.30.559.10">
    <property type="entry name" value="Chloramphenicol acetyltransferase-like domain"/>
    <property type="match status" value="1"/>
</dbReference>
<keyword evidence="15" id="KW-1185">Reference proteome</keyword>
<dbReference type="Pfam" id="PF02801">
    <property type="entry name" value="Ketoacyl-synt_C"/>
    <property type="match status" value="1"/>
</dbReference>
<dbReference type="SMART" id="SM00822">
    <property type="entry name" value="PKS_KR"/>
    <property type="match status" value="1"/>
</dbReference>
<feature type="compositionally biased region" description="Basic and acidic residues" evidence="10">
    <location>
        <begin position="2527"/>
        <end position="2548"/>
    </location>
</feature>